<organism evidence="2 3">
    <name type="scientific">Streptomyces longispororuber</name>
    <dbReference type="NCBI Taxonomy" id="68230"/>
    <lineage>
        <taxon>Bacteria</taxon>
        <taxon>Bacillati</taxon>
        <taxon>Actinomycetota</taxon>
        <taxon>Actinomycetes</taxon>
        <taxon>Kitasatosporales</taxon>
        <taxon>Streptomycetaceae</taxon>
        <taxon>Streptomyces</taxon>
    </lineage>
</organism>
<feature type="region of interest" description="Disordered" evidence="1">
    <location>
        <begin position="1"/>
        <end position="50"/>
    </location>
</feature>
<gene>
    <name evidence="2" type="ORF">GCM10018785_03520</name>
</gene>
<reference evidence="2" key="1">
    <citation type="journal article" date="2014" name="Int. J. Syst. Evol. Microbiol.">
        <title>Complete genome sequence of Corynebacterium casei LMG S-19264T (=DSM 44701T), isolated from a smear-ripened cheese.</title>
        <authorList>
            <consortium name="US DOE Joint Genome Institute (JGI-PGF)"/>
            <person name="Walter F."/>
            <person name="Albersmeier A."/>
            <person name="Kalinowski J."/>
            <person name="Ruckert C."/>
        </authorList>
    </citation>
    <scope>NUCLEOTIDE SEQUENCE</scope>
    <source>
        <strain evidence="2">JCM 4784</strain>
    </source>
</reference>
<evidence type="ECO:0000313" key="2">
    <source>
        <dbReference type="EMBL" id="GHE37118.1"/>
    </source>
</evidence>
<name>A0A919DDL5_9ACTN</name>
<reference evidence="2" key="2">
    <citation type="submission" date="2020-09" db="EMBL/GenBank/DDBJ databases">
        <authorList>
            <person name="Sun Q."/>
            <person name="Ohkuma M."/>
        </authorList>
    </citation>
    <scope>NUCLEOTIDE SEQUENCE</scope>
    <source>
        <strain evidence="2">JCM 4784</strain>
    </source>
</reference>
<comment type="caution">
    <text evidence="2">The sequence shown here is derived from an EMBL/GenBank/DDBJ whole genome shotgun (WGS) entry which is preliminary data.</text>
</comment>
<protein>
    <submittedName>
        <fullName evidence="2">Uncharacterized protein</fullName>
    </submittedName>
</protein>
<dbReference type="AlphaFoldDB" id="A0A919DDL5"/>
<feature type="compositionally biased region" description="Low complexity" evidence="1">
    <location>
        <begin position="20"/>
        <end position="29"/>
    </location>
</feature>
<sequence length="50" mass="4915">MADNPYAREGTPDTAFETDPAPTGATALPPGTPTAPRPLVSGAAAPAARP</sequence>
<keyword evidence="3" id="KW-1185">Reference proteome</keyword>
<evidence type="ECO:0000313" key="3">
    <source>
        <dbReference type="Proteomes" id="UP000608024"/>
    </source>
</evidence>
<dbReference type="Proteomes" id="UP000608024">
    <property type="component" value="Unassembled WGS sequence"/>
</dbReference>
<dbReference type="EMBL" id="BNBT01000003">
    <property type="protein sequence ID" value="GHE37118.1"/>
    <property type="molecule type" value="Genomic_DNA"/>
</dbReference>
<accession>A0A919DDL5</accession>
<proteinExistence type="predicted"/>
<evidence type="ECO:0000256" key="1">
    <source>
        <dbReference type="SAM" id="MobiDB-lite"/>
    </source>
</evidence>